<dbReference type="Gene3D" id="3.60.15.10">
    <property type="entry name" value="Ribonuclease Z/Hydroxyacylglutathione hydrolase-like"/>
    <property type="match status" value="1"/>
</dbReference>
<dbReference type="InterPro" id="IPR001279">
    <property type="entry name" value="Metallo-B-lactamas"/>
</dbReference>
<dbReference type="KEGG" id="thg:TCELL_1286"/>
<dbReference type="InterPro" id="IPR052926">
    <property type="entry name" value="Metallo-beta-lactamase_dom"/>
</dbReference>
<dbReference type="InterPro" id="IPR041712">
    <property type="entry name" value="DHPS-like_MBL-fold"/>
</dbReference>
<dbReference type="SUPFAM" id="SSF56281">
    <property type="entry name" value="Metallo-hydrolase/oxidoreductase"/>
    <property type="match status" value="1"/>
</dbReference>
<proteinExistence type="predicted"/>
<dbReference type="PANTHER" id="PTHR13754">
    <property type="entry name" value="METALLO-BETA-LACTAMASE SUPERFAMILY PROTEIN"/>
    <property type="match status" value="1"/>
</dbReference>
<dbReference type="HOGENOM" id="CLU_036012_1_0_2"/>
<name>I3TG21_THEC1</name>
<organism evidence="2 3">
    <name type="scientific">Thermogladius calderae (strain DSM 22663 / VKM B-2946 / 1633)</name>
    <dbReference type="NCBI Taxonomy" id="1184251"/>
    <lineage>
        <taxon>Archaea</taxon>
        <taxon>Thermoproteota</taxon>
        <taxon>Thermoprotei</taxon>
        <taxon>Desulfurococcales</taxon>
        <taxon>Desulfurococcaceae</taxon>
        <taxon>Thermogladius</taxon>
    </lineage>
</organism>
<dbReference type="CDD" id="cd07713">
    <property type="entry name" value="DHPS-like_MBL-fold"/>
    <property type="match status" value="1"/>
</dbReference>
<dbReference type="AlphaFoldDB" id="I3TG21"/>
<dbReference type="InterPro" id="IPR036866">
    <property type="entry name" value="RibonucZ/Hydroxyglut_hydro"/>
</dbReference>
<dbReference type="SMART" id="SM00849">
    <property type="entry name" value="Lactamase_B"/>
    <property type="match status" value="1"/>
</dbReference>
<dbReference type="InParanoid" id="I3TG21"/>
<dbReference type="PANTHER" id="PTHR13754:SF13">
    <property type="entry name" value="METALLO-BETA-LACTAMASE SUPERFAMILY PROTEIN (AFU_ORTHOLOGUE AFUA_3G07630)"/>
    <property type="match status" value="1"/>
</dbReference>
<dbReference type="Pfam" id="PF00753">
    <property type="entry name" value="Lactamase_B"/>
    <property type="match status" value="1"/>
</dbReference>
<sequence>MEYTVIYDDLPSFIEGCTRDFGLSVHISLEGLSLLFDAGSRPEVLLKNSRTAGLDLSKIRLVVVSHPHTDHTGGLKALASGGPTVYVPHGQHKGLQEWLNLIGLKEVVVVKGVRELYRGVYVIPFPESQISEQALLVESGGGYTMFVGCSHPGVHYMVGRAVEEGFKVERVVGGLHLSGQPEYKARATVMELKRLGVKELLPLHCSGDLVLQYANLLGMLREKPSLCKTYRA</sequence>
<gene>
    <name evidence="2" type="ordered locus">TCELL_1286</name>
</gene>
<protein>
    <submittedName>
        <fullName evidence="2">Beta-lactamase domain protein</fullName>
    </submittedName>
</protein>
<reference evidence="2 3" key="1">
    <citation type="journal article" date="2012" name="J. Bacteriol.">
        <title>Complete genome sequence of the hyperthermophilic cellulolytic Crenarchaeon 'Thermogladius cellulolyticus' 1633.</title>
        <authorList>
            <person name="Mardanov A.V."/>
            <person name="Kochetkova T.V."/>
            <person name="Beletsky A.V."/>
            <person name="Bonch-Osmolovskaya E.A."/>
            <person name="Ravin N.V."/>
            <person name="Skryabin K.G."/>
        </authorList>
    </citation>
    <scope>NUCLEOTIDE SEQUENCE [LARGE SCALE GENOMIC DNA]</scope>
    <source>
        <strain evidence="3">DSM 22663 / VKM B-2946 / 1633</strain>
    </source>
</reference>
<dbReference type="RefSeq" id="WP_014737959.1">
    <property type="nucleotide sequence ID" value="NC_017954.1"/>
</dbReference>
<dbReference type="OrthoDB" id="85118at2157"/>
<dbReference type="Proteomes" id="UP000005270">
    <property type="component" value="Chromosome"/>
</dbReference>
<dbReference type="STRING" id="1184251.TCELL_1286"/>
<feature type="domain" description="Metallo-beta-lactamase" evidence="1">
    <location>
        <begin position="21"/>
        <end position="204"/>
    </location>
</feature>
<dbReference type="GO" id="GO:0016740">
    <property type="term" value="F:transferase activity"/>
    <property type="evidence" value="ECO:0007669"/>
    <property type="project" value="TreeGrafter"/>
</dbReference>
<evidence type="ECO:0000259" key="1">
    <source>
        <dbReference type="SMART" id="SM00849"/>
    </source>
</evidence>
<keyword evidence="3" id="KW-1185">Reference proteome</keyword>
<accession>I3TG21</accession>
<evidence type="ECO:0000313" key="3">
    <source>
        <dbReference type="Proteomes" id="UP000005270"/>
    </source>
</evidence>
<dbReference type="eggNOG" id="arCOG00503">
    <property type="taxonomic scope" value="Archaea"/>
</dbReference>
<dbReference type="GeneID" id="13013607"/>
<dbReference type="EMBL" id="CP003531">
    <property type="protein sequence ID" value="AFK51709.1"/>
    <property type="molecule type" value="Genomic_DNA"/>
</dbReference>
<evidence type="ECO:0000313" key="2">
    <source>
        <dbReference type="EMBL" id="AFK51709.1"/>
    </source>
</evidence>